<evidence type="ECO:0000313" key="3">
    <source>
        <dbReference type="Proteomes" id="UP000215914"/>
    </source>
</evidence>
<feature type="compositionally biased region" description="Basic and acidic residues" evidence="1">
    <location>
        <begin position="424"/>
        <end position="441"/>
    </location>
</feature>
<feature type="region of interest" description="Disordered" evidence="1">
    <location>
        <begin position="40"/>
        <end position="156"/>
    </location>
</feature>
<reference evidence="2" key="2">
    <citation type="submission" date="2020-06" db="EMBL/GenBank/DDBJ databases">
        <title>Helianthus annuus Genome sequencing and assembly Release 2.</title>
        <authorList>
            <person name="Gouzy J."/>
            <person name="Langlade N."/>
            <person name="Munos S."/>
        </authorList>
    </citation>
    <scope>NUCLEOTIDE SEQUENCE</scope>
    <source>
        <tissue evidence="2">Leaves</tissue>
    </source>
</reference>
<organism evidence="2 3">
    <name type="scientific">Helianthus annuus</name>
    <name type="common">Common sunflower</name>
    <dbReference type="NCBI Taxonomy" id="4232"/>
    <lineage>
        <taxon>Eukaryota</taxon>
        <taxon>Viridiplantae</taxon>
        <taxon>Streptophyta</taxon>
        <taxon>Embryophyta</taxon>
        <taxon>Tracheophyta</taxon>
        <taxon>Spermatophyta</taxon>
        <taxon>Magnoliopsida</taxon>
        <taxon>eudicotyledons</taxon>
        <taxon>Gunneridae</taxon>
        <taxon>Pentapetalae</taxon>
        <taxon>asterids</taxon>
        <taxon>campanulids</taxon>
        <taxon>Asterales</taxon>
        <taxon>Asteraceae</taxon>
        <taxon>Asteroideae</taxon>
        <taxon>Heliantheae alliance</taxon>
        <taxon>Heliantheae</taxon>
        <taxon>Helianthus</taxon>
    </lineage>
</organism>
<feature type="region of interest" description="Disordered" evidence="1">
    <location>
        <begin position="391"/>
        <end position="441"/>
    </location>
</feature>
<evidence type="ECO:0000256" key="1">
    <source>
        <dbReference type="SAM" id="MobiDB-lite"/>
    </source>
</evidence>
<gene>
    <name evidence="2" type="ORF">HanXRQr2_Chr11g0493191</name>
</gene>
<reference evidence="2" key="1">
    <citation type="journal article" date="2017" name="Nature">
        <title>The sunflower genome provides insights into oil metabolism, flowering and Asterid evolution.</title>
        <authorList>
            <person name="Badouin H."/>
            <person name="Gouzy J."/>
            <person name="Grassa C.J."/>
            <person name="Murat F."/>
            <person name="Staton S.E."/>
            <person name="Cottret L."/>
            <person name="Lelandais-Briere C."/>
            <person name="Owens G.L."/>
            <person name="Carrere S."/>
            <person name="Mayjonade B."/>
            <person name="Legrand L."/>
            <person name="Gill N."/>
            <person name="Kane N.C."/>
            <person name="Bowers J.E."/>
            <person name="Hubner S."/>
            <person name="Bellec A."/>
            <person name="Berard A."/>
            <person name="Berges H."/>
            <person name="Blanchet N."/>
            <person name="Boniface M.C."/>
            <person name="Brunel D."/>
            <person name="Catrice O."/>
            <person name="Chaidir N."/>
            <person name="Claudel C."/>
            <person name="Donnadieu C."/>
            <person name="Faraut T."/>
            <person name="Fievet G."/>
            <person name="Helmstetter N."/>
            <person name="King M."/>
            <person name="Knapp S.J."/>
            <person name="Lai Z."/>
            <person name="Le Paslier M.C."/>
            <person name="Lippi Y."/>
            <person name="Lorenzon L."/>
            <person name="Mandel J.R."/>
            <person name="Marage G."/>
            <person name="Marchand G."/>
            <person name="Marquand E."/>
            <person name="Bret-Mestries E."/>
            <person name="Morien E."/>
            <person name="Nambeesan S."/>
            <person name="Nguyen T."/>
            <person name="Pegot-Espagnet P."/>
            <person name="Pouilly N."/>
            <person name="Raftis F."/>
            <person name="Sallet E."/>
            <person name="Schiex T."/>
            <person name="Thomas J."/>
            <person name="Vandecasteele C."/>
            <person name="Vares D."/>
            <person name="Vear F."/>
            <person name="Vautrin S."/>
            <person name="Crespi M."/>
            <person name="Mangin B."/>
            <person name="Burke J.M."/>
            <person name="Salse J."/>
            <person name="Munos S."/>
            <person name="Vincourt P."/>
            <person name="Rieseberg L.H."/>
            <person name="Langlade N.B."/>
        </authorList>
    </citation>
    <scope>NUCLEOTIDE SEQUENCE</scope>
    <source>
        <tissue evidence="2">Leaves</tissue>
    </source>
</reference>
<comment type="caution">
    <text evidence="2">The sequence shown here is derived from an EMBL/GenBank/DDBJ whole genome shotgun (WGS) entry which is preliminary data.</text>
</comment>
<dbReference type="AlphaFoldDB" id="A0A9K3N0A8"/>
<dbReference type="Gramene" id="mRNA:HanXRQr2_Chr11g0493191">
    <property type="protein sequence ID" value="mRNA:HanXRQr2_Chr11g0493191"/>
    <property type="gene ID" value="HanXRQr2_Chr11g0493191"/>
</dbReference>
<dbReference type="Proteomes" id="UP000215914">
    <property type="component" value="Unassembled WGS sequence"/>
</dbReference>
<name>A0A9K3N0A8_HELAN</name>
<protein>
    <submittedName>
        <fullName evidence="2">Uncharacterized protein</fullName>
    </submittedName>
</protein>
<feature type="compositionally biased region" description="Low complexity" evidence="1">
    <location>
        <begin position="398"/>
        <end position="407"/>
    </location>
</feature>
<accession>A0A9K3N0A8</accession>
<feature type="compositionally biased region" description="Polar residues" evidence="1">
    <location>
        <begin position="99"/>
        <end position="116"/>
    </location>
</feature>
<proteinExistence type="predicted"/>
<sequence>MSLRDALKVPNFNVLDFDLDEQAEGEVPFMRQVASAAQEIRSLTGQGTSEPSAADATSSVPKPTKGVAGSSGSQARKESILDDVDSDPEVRSLDEALQYQPSSGSLKSNGVTSNVESKGFIRKRKNEALQIRSSDPLPMPKVKENKKSSSHSSGNVITELDEHLSGGKSSREEAALACSAPTPAFSKGYLPINESDNMEIEDQVVTSKGNEKAQSEPKMVTFSGTILDSSLGPDCFIDDEGDQVTSLPPSWFGPELMSFFLYADVFADDMEIDPATADEKFVPEWDIRNKDSVMDELVARTFLFNISTPLDHARSWKMKNQDLGAAVLSNQAQSNVYVTELYRRWVEAESVRENLEKETLSLKHKIKRTLDAEKKLSQVSQDLQAQKEKVKSLTTQNQSSQAAAASAAEERDKISAELRNFAESSKKKDEEHKEVLSKMEESISNARSAYEKMMAAGCPQNRGG</sequence>
<keyword evidence="3" id="KW-1185">Reference proteome</keyword>
<dbReference type="EMBL" id="MNCJ02000326">
    <property type="protein sequence ID" value="KAF5782225.1"/>
    <property type="molecule type" value="Genomic_DNA"/>
</dbReference>
<evidence type="ECO:0000313" key="2">
    <source>
        <dbReference type="EMBL" id="KAF5782225.1"/>
    </source>
</evidence>
<feature type="compositionally biased region" description="Polar residues" evidence="1">
    <location>
        <begin position="41"/>
        <end position="61"/>
    </location>
</feature>